<feature type="non-terminal residue" evidence="1">
    <location>
        <position position="1"/>
    </location>
</feature>
<dbReference type="EMBL" id="CADCXU010032891">
    <property type="protein sequence ID" value="CAB0018466.1"/>
    <property type="molecule type" value="Genomic_DNA"/>
</dbReference>
<sequence>ATDSFHSIRQFCLGYFAERHVDFGLLGMLGRPANSRSSRYRNVRRASPSRCRWSISWKLLTGGDDDEIVKYQ</sequence>
<organism evidence="1 2">
    <name type="scientific">Nesidiocoris tenuis</name>
    <dbReference type="NCBI Taxonomy" id="355587"/>
    <lineage>
        <taxon>Eukaryota</taxon>
        <taxon>Metazoa</taxon>
        <taxon>Ecdysozoa</taxon>
        <taxon>Arthropoda</taxon>
        <taxon>Hexapoda</taxon>
        <taxon>Insecta</taxon>
        <taxon>Pterygota</taxon>
        <taxon>Neoptera</taxon>
        <taxon>Paraneoptera</taxon>
        <taxon>Hemiptera</taxon>
        <taxon>Heteroptera</taxon>
        <taxon>Panheteroptera</taxon>
        <taxon>Cimicomorpha</taxon>
        <taxon>Miridae</taxon>
        <taxon>Dicyphina</taxon>
        <taxon>Nesidiocoris</taxon>
    </lineage>
</organism>
<name>A0A6H5HKN9_9HEMI</name>
<accession>A0A6H5HKN9</accession>
<keyword evidence="2" id="KW-1185">Reference proteome</keyword>
<dbReference type="AlphaFoldDB" id="A0A6H5HKN9"/>
<evidence type="ECO:0000313" key="2">
    <source>
        <dbReference type="Proteomes" id="UP000479000"/>
    </source>
</evidence>
<evidence type="ECO:0000313" key="1">
    <source>
        <dbReference type="EMBL" id="CAB0018466.1"/>
    </source>
</evidence>
<gene>
    <name evidence="1" type="ORF">NTEN_LOCUS22343</name>
</gene>
<proteinExistence type="predicted"/>
<protein>
    <submittedName>
        <fullName evidence="1">Uncharacterized protein</fullName>
    </submittedName>
</protein>
<reference evidence="1 2" key="1">
    <citation type="submission" date="2020-02" db="EMBL/GenBank/DDBJ databases">
        <authorList>
            <person name="Ferguson B K."/>
        </authorList>
    </citation>
    <scope>NUCLEOTIDE SEQUENCE [LARGE SCALE GENOMIC DNA]</scope>
</reference>
<dbReference type="Proteomes" id="UP000479000">
    <property type="component" value="Unassembled WGS sequence"/>
</dbReference>